<dbReference type="InterPro" id="IPR027368">
    <property type="entry name" value="MnmE_dom2"/>
</dbReference>
<dbReference type="Pfam" id="PF10396">
    <property type="entry name" value="TrmE_N"/>
    <property type="match status" value="1"/>
</dbReference>
<feature type="binding site" evidence="7">
    <location>
        <position position="249"/>
    </location>
    <ligand>
        <name>K(+)</name>
        <dbReference type="ChEBI" id="CHEBI:29103"/>
    </ligand>
</feature>
<dbReference type="InterPro" id="IPR025867">
    <property type="entry name" value="MnmE_helical"/>
</dbReference>
<keyword evidence="9" id="KW-0175">Coiled coil</keyword>
<feature type="domain" description="TrmE-type G" evidence="10">
    <location>
        <begin position="215"/>
        <end position="355"/>
    </location>
</feature>
<dbReference type="Gene3D" id="3.40.50.300">
    <property type="entry name" value="P-loop containing nucleotide triphosphate hydrolases"/>
    <property type="match status" value="1"/>
</dbReference>
<comment type="caution">
    <text evidence="7">Lacks conserved residue(s) required for the propagation of feature annotation.</text>
</comment>
<feature type="binding site" evidence="7">
    <location>
        <begin position="269"/>
        <end position="272"/>
    </location>
    <ligand>
        <name>GTP</name>
        <dbReference type="ChEBI" id="CHEBI:37565"/>
    </ligand>
</feature>
<dbReference type="InterPro" id="IPR018948">
    <property type="entry name" value="GTP-bd_TrmE_N"/>
</dbReference>
<dbReference type="CDD" id="cd14858">
    <property type="entry name" value="TrmE_N"/>
    <property type="match status" value="1"/>
</dbReference>
<keyword evidence="3 7" id="KW-0547">Nucleotide-binding</keyword>
<dbReference type="PANTHER" id="PTHR42714">
    <property type="entry name" value="TRNA MODIFICATION GTPASE GTPBP3"/>
    <property type="match status" value="1"/>
</dbReference>
<evidence type="ECO:0000313" key="12">
    <source>
        <dbReference type="Proteomes" id="UP000216991"/>
    </source>
</evidence>
<dbReference type="AlphaFoldDB" id="A0A255YRR2"/>
<dbReference type="Pfam" id="PF01926">
    <property type="entry name" value="MMR_HSR1"/>
    <property type="match status" value="1"/>
</dbReference>
<dbReference type="HAMAP" id="MF_00379">
    <property type="entry name" value="GTPase_MnmE"/>
    <property type="match status" value="1"/>
</dbReference>
<feature type="binding site" evidence="7">
    <location>
        <begin position="225"/>
        <end position="230"/>
    </location>
    <ligand>
        <name>GTP</name>
        <dbReference type="ChEBI" id="CHEBI:37565"/>
    </ligand>
</feature>
<feature type="binding site" evidence="7">
    <location>
        <position position="21"/>
    </location>
    <ligand>
        <name>(6S)-5-formyl-5,6,7,8-tetrahydrofolate</name>
        <dbReference type="ChEBI" id="CHEBI:57457"/>
    </ligand>
</feature>
<name>A0A255YRR2_9SPHN</name>
<dbReference type="GO" id="GO:0005737">
    <property type="term" value="C:cytoplasm"/>
    <property type="evidence" value="ECO:0007669"/>
    <property type="project" value="UniProtKB-SubCell"/>
</dbReference>
<feature type="binding site" evidence="7">
    <location>
        <position position="225"/>
    </location>
    <ligand>
        <name>K(+)</name>
        <dbReference type="ChEBI" id="CHEBI:29103"/>
    </ligand>
</feature>
<dbReference type="InterPro" id="IPR031168">
    <property type="entry name" value="G_TrmE"/>
</dbReference>
<dbReference type="PANTHER" id="PTHR42714:SF2">
    <property type="entry name" value="TRNA MODIFICATION GTPASE GTPBP3, MITOCHONDRIAL"/>
    <property type="match status" value="1"/>
</dbReference>
<dbReference type="GO" id="GO:0030488">
    <property type="term" value="P:tRNA methylation"/>
    <property type="evidence" value="ECO:0007669"/>
    <property type="project" value="TreeGrafter"/>
</dbReference>
<evidence type="ECO:0000256" key="1">
    <source>
        <dbReference type="ARBA" id="ARBA00011043"/>
    </source>
</evidence>
<comment type="subunit">
    <text evidence="7">Homodimer. Heterotetramer of two MnmE and two MnmG subunits.</text>
</comment>
<gene>
    <name evidence="7" type="primary">mnmE</name>
    <name evidence="7" type="synonym">trmE</name>
    <name evidence="11" type="ORF">CHU93_05480</name>
</gene>
<keyword evidence="2 7" id="KW-0819">tRNA processing</keyword>
<evidence type="ECO:0000256" key="3">
    <source>
        <dbReference type="ARBA" id="ARBA00022741"/>
    </source>
</evidence>
<feature type="binding site" evidence="7">
    <location>
        <begin position="244"/>
        <end position="250"/>
    </location>
    <ligand>
        <name>GTP</name>
        <dbReference type="ChEBI" id="CHEBI:37565"/>
    </ligand>
</feature>
<accession>A0A255YRR2</accession>
<evidence type="ECO:0000256" key="6">
    <source>
        <dbReference type="ARBA" id="ARBA00023134"/>
    </source>
</evidence>
<keyword evidence="4 7" id="KW-0378">Hydrolase</keyword>
<evidence type="ECO:0000256" key="2">
    <source>
        <dbReference type="ARBA" id="ARBA00022694"/>
    </source>
</evidence>
<proteinExistence type="inferred from homology"/>
<evidence type="ECO:0000256" key="7">
    <source>
        <dbReference type="HAMAP-Rule" id="MF_00379"/>
    </source>
</evidence>
<dbReference type="InterPro" id="IPR004520">
    <property type="entry name" value="GTPase_MnmE"/>
</dbReference>
<keyword evidence="12" id="KW-1185">Reference proteome</keyword>
<comment type="function">
    <text evidence="7">Exhibits a very high intrinsic GTPase hydrolysis rate. Involved in the addition of a carboxymethylaminomethyl (cmnm) group at the wobble position (U34) of certain tRNAs, forming tRNA-cmnm(5)s(2)U34.</text>
</comment>
<dbReference type="EC" id="3.6.-.-" evidence="7"/>
<dbReference type="NCBIfam" id="NF003661">
    <property type="entry name" value="PRK05291.1-3"/>
    <property type="match status" value="1"/>
</dbReference>
<dbReference type="Pfam" id="PF12631">
    <property type="entry name" value="MnmE_helical"/>
    <property type="match status" value="1"/>
</dbReference>
<dbReference type="InterPro" id="IPR027266">
    <property type="entry name" value="TrmE/GcvT-like"/>
</dbReference>
<comment type="caution">
    <text evidence="11">The sequence shown here is derived from an EMBL/GenBank/DDBJ whole genome shotgun (WGS) entry which is preliminary data.</text>
</comment>
<dbReference type="RefSeq" id="WP_094473128.1">
    <property type="nucleotide sequence ID" value="NZ_NOXT01000094.1"/>
</dbReference>
<dbReference type="EMBL" id="NOXT01000094">
    <property type="protein sequence ID" value="OYQ31110.1"/>
    <property type="molecule type" value="Genomic_DNA"/>
</dbReference>
<evidence type="ECO:0000256" key="9">
    <source>
        <dbReference type="SAM" id="Coils"/>
    </source>
</evidence>
<dbReference type="CDD" id="cd04164">
    <property type="entry name" value="trmE"/>
    <property type="match status" value="1"/>
</dbReference>
<keyword evidence="5 7" id="KW-0630">Potassium</keyword>
<comment type="subcellular location">
    <subcellularLocation>
        <location evidence="7">Cytoplasm</location>
    </subcellularLocation>
</comment>
<dbReference type="FunFam" id="3.30.1360.120:FF:000007">
    <property type="entry name" value="tRNA modification GTPase GTPBP3, mitochondrial"/>
    <property type="match status" value="1"/>
</dbReference>
<dbReference type="InterPro" id="IPR027417">
    <property type="entry name" value="P-loop_NTPase"/>
</dbReference>
<feature type="binding site" evidence="7">
    <location>
        <position position="246"/>
    </location>
    <ligand>
        <name>K(+)</name>
        <dbReference type="ChEBI" id="CHEBI:29103"/>
    </ligand>
</feature>
<keyword evidence="7" id="KW-0479">Metal-binding</keyword>
<keyword evidence="7" id="KW-0963">Cytoplasm</keyword>
<dbReference type="OrthoDB" id="9805918at2"/>
<feature type="binding site" evidence="7">
    <location>
        <position position="77"/>
    </location>
    <ligand>
        <name>(6S)-5-formyl-5,6,7,8-tetrahydrofolate</name>
        <dbReference type="ChEBI" id="CHEBI:57457"/>
    </ligand>
</feature>
<organism evidence="11 12">
    <name type="scientific">Sandarakinorhabdus cyanobacteriorum</name>
    <dbReference type="NCBI Taxonomy" id="1981098"/>
    <lineage>
        <taxon>Bacteria</taxon>
        <taxon>Pseudomonadati</taxon>
        <taxon>Pseudomonadota</taxon>
        <taxon>Alphaproteobacteria</taxon>
        <taxon>Sphingomonadales</taxon>
        <taxon>Sphingosinicellaceae</taxon>
        <taxon>Sandarakinorhabdus</taxon>
    </lineage>
</organism>
<feature type="binding site" evidence="7">
    <location>
        <position position="250"/>
    </location>
    <ligand>
        <name>Mg(2+)</name>
        <dbReference type="ChEBI" id="CHEBI:18420"/>
    </ligand>
</feature>
<dbReference type="Proteomes" id="UP000216991">
    <property type="component" value="Unassembled WGS sequence"/>
</dbReference>
<dbReference type="Gene3D" id="1.20.120.430">
    <property type="entry name" value="tRNA modification GTPase MnmE domain 2"/>
    <property type="match status" value="1"/>
</dbReference>
<sequence length="429" mass="44402">MTDTIAALASGRPPAALAIIRISGPAAFAVVQQLAGRVPPPRRLSLCRLHHDGQLLDEALVAVFPGPASASGEDLAELHLHGGPAVVAGVLDAVTAQPGVRLAEPGEYTRRAFASGRMDLTQVEGLADLVSAETASQRDQALALAGGALGRLADQWRDRCLNVLAEAEAGLDFAEDEADVAERLDEAARDQLADMADELAALIADSARAMRIRDGLTIAVTGPPNVGKSSLVNALAMRDVAIVTAIPGTTRDAIEVPIDLNGVAAVLIDTAGLRDTDDPVEAIGIARARARAASADLVISVASAEAPQWTGDGALRLLNKCDLAAPDVPPDVLAVSATTGAGLPALRDWLSHWAHNLIRPGEPALLSHARHRAAFADAESALGDAAMASEPVLRAEALRAAAHAFGRIAGRVGVDDVLDRIFSRFCVGK</sequence>
<dbReference type="GO" id="GO:0005525">
    <property type="term" value="F:GTP binding"/>
    <property type="evidence" value="ECO:0007669"/>
    <property type="project" value="UniProtKB-UniRule"/>
</dbReference>
<protein>
    <recommendedName>
        <fullName evidence="7">tRNA modification GTPase MnmE</fullName>
        <ecNumber evidence="7">3.6.-.-</ecNumber>
    </recommendedName>
</protein>
<dbReference type="NCBIfam" id="TIGR00450">
    <property type="entry name" value="mnmE_trmE_thdF"/>
    <property type="match status" value="1"/>
</dbReference>
<reference evidence="11 12" key="1">
    <citation type="submission" date="2017-07" db="EMBL/GenBank/DDBJ databases">
        <title>Sandarakinorhabdus cyanobacteriorum sp. nov., a novel bacterium isolated from cyanobacterial aggregates in a eutrophic lake.</title>
        <authorList>
            <person name="Cai H."/>
        </authorList>
    </citation>
    <scope>NUCLEOTIDE SEQUENCE [LARGE SCALE GENOMIC DNA]</scope>
    <source>
        <strain evidence="11 12">TH057</strain>
    </source>
</reference>
<keyword evidence="7" id="KW-0460">Magnesium</keyword>
<feature type="binding site" evidence="7">
    <location>
        <position position="229"/>
    </location>
    <ligand>
        <name>Mg(2+)</name>
        <dbReference type="ChEBI" id="CHEBI:18420"/>
    </ligand>
</feature>
<keyword evidence="6 7" id="KW-0342">GTP-binding</keyword>
<dbReference type="Gene3D" id="3.30.1360.120">
    <property type="entry name" value="Probable tRNA modification gtpase trme, domain 1"/>
    <property type="match status" value="1"/>
</dbReference>
<feature type="coiled-coil region" evidence="9">
    <location>
        <begin position="164"/>
        <end position="191"/>
    </location>
</feature>
<dbReference type="NCBIfam" id="TIGR00231">
    <property type="entry name" value="small_GTP"/>
    <property type="match status" value="1"/>
</dbReference>
<dbReference type="GO" id="GO:0002098">
    <property type="term" value="P:tRNA wobble uridine modification"/>
    <property type="evidence" value="ECO:0007669"/>
    <property type="project" value="TreeGrafter"/>
</dbReference>
<evidence type="ECO:0000259" key="10">
    <source>
        <dbReference type="PROSITE" id="PS51709"/>
    </source>
</evidence>
<evidence type="ECO:0000256" key="5">
    <source>
        <dbReference type="ARBA" id="ARBA00022958"/>
    </source>
</evidence>
<dbReference type="InterPro" id="IPR006073">
    <property type="entry name" value="GTP-bd"/>
</dbReference>
<evidence type="ECO:0000313" key="11">
    <source>
        <dbReference type="EMBL" id="OYQ31110.1"/>
    </source>
</evidence>
<dbReference type="PROSITE" id="PS51709">
    <property type="entry name" value="G_TRME"/>
    <property type="match status" value="1"/>
</dbReference>
<feature type="binding site" evidence="7">
    <location>
        <position position="117"/>
    </location>
    <ligand>
        <name>(6S)-5-formyl-5,6,7,8-tetrahydrofolate</name>
        <dbReference type="ChEBI" id="CHEBI:57457"/>
    </ligand>
</feature>
<feature type="binding site" evidence="7">
    <location>
        <position position="244"/>
    </location>
    <ligand>
        <name>K(+)</name>
        <dbReference type="ChEBI" id="CHEBI:29103"/>
    </ligand>
</feature>
<evidence type="ECO:0000256" key="4">
    <source>
        <dbReference type="ARBA" id="ARBA00022801"/>
    </source>
</evidence>
<feature type="binding site" evidence="7">
    <location>
        <position position="429"/>
    </location>
    <ligand>
        <name>(6S)-5-formyl-5,6,7,8-tetrahydrofolate</name>
        <dbReference type="ChEBI" id="CHEBI:57457"/>
    </ligand>
</feature>
<comment type="cofactor">
    <cofactor evidence="7">
        <name>K(+)</name>
        <dbReference type="ChEBI" id="CHEBI:29103"/>
    </cofactor>
    <text evidence="7">Binds 1 potassium ion per subunit.</text>
</comment>
<dbReference type="InterPro" id="IPR005225">
    <property type="entry name" value="Small_GTP-bd"/>
</dbReference>
<comment type="similarity">
    <text evidence="1 7 8">Belongs to the TRAFAC class TrmE-Era-EngA-EngB-Septin-like GTPase superfamily. TrmE GTPase family.</text>
</comment>
<evidence type="ECO:0000256" key="8">
    <source>
        <dbReference type="RuleBase" id="RU003313"/>
    </source>
</evidence>
<dbReference type="GO" id="GO:0046872">
    <property type="term" value="F:metal ion binding"/>
    <property type="evidence" value="ECO:0007669"/>
    <property type="project" value="UniProtKB-KW"/>
</dbReference>
<dbReference type="SUPFAM" id="SSF52540">
    <property type="entry name" value="P-loop containing nucleoside triphosphate hydrolases"/>
    <property type="match status" value="1"/>
</dbReference>
<dbReference type="SUPFAM" id="SSF116878">
    <property type="entry name" value="TrmE connector domain"/>
    <property type="match status" value="1"/>
</dbReference>
<dbReference type="GO" id="GO:0003924">
    <property type="term" value="F:GTPase activity"/>
    <property type="evidence" value="ECO:0007669"/>
    <property type="project" value="UniProtKB-UniRule"/>
</dbReference>